<comment type="caution">
    <text evidence="2">The sequence shown here is derived from an EMBL/GenBank/DDBJ whole genome shotgun (WGS) entry which is preliminary data.</text>
</comment>
<dbReference type="PANTHER" id="PTHR48081">
    <property type="entry name" value="AB HYDROLASE SUPERFAMILY PROTEIN C4A8.06C"/>
    <property type="match status" value="1"/>
</dbReference>
<keyword evidence="1 2" id="KW-0378">Hydrolase</keyword>
<protein>
    <submittedName>
        <fullName evidence="2">Alpha/beta hydrolase</fullName>
    </submittedName>
</protein>
<dbReference type="RefSeq" id="WP_039644275.1">
    <property type="nucleotide sequence ID" value="NZ_CP008747.1"/>
</dbReference>
<dbReference type="PANTHER" id="PTHR48081:SF8">
    <property type="entry name" value="ALPHA_BETA HYDROLASE FOLD-3 DOMAIN-CONTAINING PROTEIN-RELATED"/>
    <property type="match status" value="1"/>
</dbReference>
<dbReference type="Pfam" id="PF07859">
    <property type="entry name" value="Abhydrolase_3"/>
    <property type="match status" value="1"/>
</dbReference>
<dbReference type="KEGG" id="shu:SHYC_02675"/>
<dbReference type="AlphaFoldDB" id="A0A0A8HR10"/>
<dbReference type="EMBL" id="QXVO01000001">
    <property type="protein sequence ID" value="RIO47785.1"/>
    <property type="molecule type" value="Genomic_DNA"/>
</dbReference>
<dbReference type="InterPro" id="IPR029058">
    <property type="entry name" value="AB_hydrolase_fold"/>
</dbReference>
<dbReference type="Gene3D" id="3.40.50.1820">
    <property type="entry name" value="alpha/beta hydrolase"/>
    <property type="match status" value="1"/>
</dbReference>
<proteinExistence type="predicted"/>
<evidence type="ECO:0000313" key="3">
    <source>
        <dbReference type="Proteomes" id="UP000285625"/>
    </source>
</evidence>
<dbReference type="GO" id="GO:0016787">
    <property type="term" value="F:hydrolase activity"/>
    <property type="evidence" value="ECO:0007669"/>
    <property type="project" value="UniProtKB-KW"/>
</dbReference>
<organism evidence="2 3">
    <name type="scientific">Staphylococcus hyicus</name>
    <dbReference type="NCBI Taxonomy" id="1284"/>
    <lineage>
        <taxon>Bacteria</taxon>
        <taxon>Bacillati</taxon>
        <taxon>Bacillota</taxon>
        <taxon>Bacilli</taxon>
        <taxon>Bacillales</taxon>
        <taxon>Staphylococcaceae</taxon>
        <taxon>Staphylococcus</taxon>
    </lineage>
</organism>
<evidence type="ECO:0000256" key="1">
    <source>
        <dbReference type="ARBA" id="ARBA00022801"/>
    </source>
</evidence>
<dbReference type="Proteomes" id="UP000285625">
    <property type="component" value="Unassembled WGS sequence"/>
</dbReference>
<sequence>MKRYVMSNLMGRYLSHQRHMKFKSQAEIDAFLEKRKVLNKEKHKQPDQINVKSNLVKDMFDDMQVFRFNFGHHIKNKILYIYGGTFVLQPSVFHWRFMDKLAYETLHEVVLPIYPKAPEYTYKETHEAIEAAYRRLLKETEPSNIVIMGDSSGANMALSFVQKHLKEQELPLPSQVYLISPWLDLSLSNPDITEQVQKKDPLHNVSSLQTIAKVWADDLEIKHPKISPLYGPVRGLPPVYMFGGTIELFYPDMLKLDSYFKAELQPIHFYQYKDMVTAFPLYPIVESRKVLKQIRKTIQQP</sequence>
<accession>A0A0A8HR10</accession>
<gene>
    <name evidence="2" type="ORF">BUZ57_00495</name>
</gene>
<name>A0A0A8HR10_STAHY</name>
<dbReference type="GeneID" id="41072371"/>
<dbReference type="HOGENOM" id="CLU_012494_13_4_9"/>
<dbReference type="SUPFAM" id="SSF53474">
    <property type="entry name" value="alpha/beta-Hydrolases"/>
    <property type="match status" value="1"/>
</dbReference>
<dbReference type="InterPro" id="IPR013094">
    <property type="entry name" value="AB_hydrolase_3"/>
</dbReference>
<reference evidence="2 3" key="1">
    <citation type="journal article" date="2016" name="Front. Microbiol.">
        <title>Comprehensive Phylogenetic Analysis of Bovine Non-aureus Staphylococci Species Based on Whole-Genome Sequencing.</title>
        <authorList>
            <person name="Naushad S."/>
            <person name="Barkema H.W."/>
            <person name="Luby C."/>
            <person name="Condas L.A."/>
            <person name="Nobrega D.B."/>
            <person name="Carson D.A."/>
            <person name="De Buck J."/>
        </authorList>
    </citation>
    <scope>NUCLEOTIDE SEQUENCE [LARGE SCALE GENOMIC DNA]</scope>
    <source>
        <strain evidence="2 3">SNUC 5959</strain>
    </source>
</reference>
<dbReference type="STRING" id="1284.SHYC_02675"/>
<evidence type="ECO:0000313" key="2">
    <source>
        <dbReference type="EMBL" id="RIO47785.1"/>
    </source>
</evidence>
<dbReference type="InterPro" id="IPR050300">
    <property type="entry name" value="GDXG_lipolytic_enzyme"/>
</dbReference>